<sequence length="101" mass="10752">MTGSRLVVQPPGVCHVRAATFKRLGRALCLMAVAVARSRGFGWTWGWSSWRGSGQGGPEQGGRRVARGRGARTRRALGLACVHGLAGSTGPVGWVRLDRID</sequence>
<reference evidence="1 2" key="1">
    <citation type="journal article" date="2015" name="Proc. Natl. Acad. Sci. U.S.A.">
        <title>The resurrection genome of Boea hygrometrica: A blueprint for survival of dehydration.</title>
        <authorList>
            <person name="Xiao L."/>
            <person name="Yang G."/>
            <person name="Zhang L."/>
            <person name="Yang X."/>
            <person name="Zhao S."/>
            <person name="Ji Z."/>
            <person name="Zhou Q."/>
            <person name="Hu M."/>
            <person name="Wang Y."/>
            <person name="Chen M."/>
            <person name="Xu Y."/>
            <person name="Jin H."/>
            <person name="Xiao X."/>
            <person name="Hu G."/>
            <person name="Bao F."/>
            <person name="Hu Y."/>
            <person name="Wan P."/>
            <person name="Li L."/>
            <person name="Deng X."/>
            <person name="Kuang T."/>
            <person name="Xiang C."/>
            <person name="Zhu J.K."/>
            <person name="Oliver M.J."/>
            <person name="He Y."/>
        </authorList>
    </citation>
    <scope>NUCLEOTIDE SEQUENCE [LARGE SCALE GENOMIC DNA]</scope>
    <source>
        <strain evidence="2">cv. XS01</strain>
    </source>
</reference>
<accession>A0A2Z7DEL6</accession>
<organism evidence="1 2">
    <name type="scientific">Dorcoceras hygrometricum</name>
    <dbReference type="NCBI Taxonomy" id="472368"/>
    <lineage>
        <taxon>Eukaryota</taxon>
        <taxon>Viridiplantae</taxon>
        <taxon>Streptophyta</taxon>
        <taxon>Embryophyta</taxon>
        <taxon>Tracheophyta</taxon>
        <taxon>Spermatophyta</taxon>
        <taxon>Magnoliopsida</taxon>
        <taxon>eudicotyledons</taxon>
        <taxon>Gunneridae</taxon>
        <taxon>Pentapetalae</taxon>
        <taxon>asterids</taxon>
        <taxon>lamiids</taxon>
        <taxon>Lamiales</taxon>
        <taxon>Gesneriaceae</taxon>
        <taxon>Didymocarpoideae</taxon>
        <taxon>Trichosporeae</taxon>
        <taxon>Loxocarpinae</taxon>
        <taxon>Dorcoceras</taxon>
    </lineage>
</organism>
<name>A0A2Z7DEL6_9LAMI</name>
<dbReference type="AlphaFoldDB" id="A0A2Z7DEL6"/>
<evidence type="ECO:0000313" key="2">
    <source>
        <dbReference type="Proteomes" id="UP000250235"/>
    </source>
</evidence>
<gene>
    <name evidence="1" type="ORF">F511_18834</name>
</gene>
<proteinExistence type="predicted"/>
<evidence type="ECO:0000313" key="1">
    <source>
        <dbReference type="EMBL" id="KZV55844.1"/>
    </source>
</evidence>
<dbReference type="EMBL" id="KQ988439">
    <property type="protein sequence ID" value="KZV55844.1"/>
    <property type="molecule type" value="Genomic_DNA"/>
</dbReference>
<dbReference type="Proteomes" id="UP000250235">
    <property type="component" value="Unassembled WGS sequence"/>
</dbReference>
<keyword evidence="2" id="KW-1185">Reference proteome</keyword>
<protein>
    <submittedName>
        <fullName evidence="1">Uncharacterized protein</fullName>
    </submittedName>
</protein>